<dbReference type="EMBL" id="RCML01000065">
    <property type="protein sequence ID" value="KAG2994001.1"/>
    <property type="molecule type" value="Genomic_DNA"/>
</dbReference>
<sequence>MVGVQRLLEGLQLTDNGDKFDANELNDIGWNSTCPGVWYKNEVKMVPKNATAIHLMYAACRGTKFWRYQNISTRLTRAVGKGISFEISPLPTQVAHFTMALPALLPYSSWRCGPATR</sequence>
<dbReference type="Proteomes" id="UP000697107">
    <property type="component" value="Unassembled WGS sequence"/>
</dbReference>
<dbReference type="AlphaFoldDB" id="A0A8T1LEX2"/>
<dbReference type="Proteomes" id="UP000735874">
    <property type="component" value="Unassembled WGS sequence"/>
</dbReference>
<organism evidence="4 5">
    <name type="scientific">Phytophthora cactorum</name>
    <dbReference type="NCBI Taxonomy" id="29920"/>
    <lineage>
        <taxon>Eukaryota</taxon>
        <taxon>Sar</taxon>
        <taxon>Stramenopiles</taxon>
        <taxon>Oomycota</taxon>
        <taxon>Peronosporomycetes</taxon>
        <taxon>Peronosporales</taxon>
        <taxon>Peronosporaceae</taxon>
        <taxon>Phytophthora</taxon>
    </lineage>
</organism>
<gene>
    <name evidence="1" type="ORF">PC113_g6054</name>
    <name evidence="2" type="ORF">PC115_g6809</name>
    <name evidence="3" type="ORF">PC117_g7941</name>
    <name evidence="4" type="ORF">PC118_g3725</name>
</gene>
<evidence type="ECO:0000313" key="5">
    <source>
        <dbReference type="Proteomes" id="UP000697107"/>
    </source>
</evidence>
<dbReference type="EMBL" id="RCMK01000167">
    <property type="protein sequence ID" value="KAG2946067.1"/>
    <property type="molecule type" value="Genomic_DNA"/>
</dbReference>
<dbReference type="EMBL" id="RCMG01000121">
    <property type="protein sequence ID" value="KAG2862694.1"/>
    <property type="molecule type" value="Genomic_DNA"/>
</dbReference>
<dbReference type="Proteomes" id="UP000774804">
    <property type="component" value="Unassembled WGS sequence"/>
</dbReference>
<dbReference type="Proteomes" id="UP000736787">
    <property type="component" value="Unassembled WGS sequence"/>
</dbReference>
<evidence type="ECO:0000313" key="1">
    <source>
        <dbReference type="EMBL" id="KAG2862694.1"/>
    </source>
</evidence>
<name>A0A8T1LEX2_9STRA</name>
<evidence type="ECO:0000313" key="4">
    <source>
        <dbReference type="EMBL" id="KAG2994001.1"/>
    </source>
</evidence>
<proteinExistence type="predicted"/>
<comment type="caution">
    <text evidence="4">The sequence shown here is derived from an EMBL/GenBank/DDBJ whole genome shotgun (WGS) entry which is preliminary data.</text>
</comment>
<protein>
    <submittedName>
        <fullName evidence="4">Uncharacterized protein</fullName>
    </submittedName>
</protein>
<accession>A0A8T1LEX2</accession>
<reference evidence="4" key="1">
    <citation type="submission" date="2018-10" db="EMBL/GenBank/DDBJ databases">
        <title>Effector identification in a new, highly contiguous assembly of the strawberry crown rot pathogen Phytophthora cactorum.</title>
        <authorList>
            <person name="Armitage A.D."/>
            <person name="Nellist C.F."/>
            <person name="Bates H."/>
            <person name="Vickerstaff R.J."/>
            <person name="Harrison R.J."/>
        </authorList>
    </citation>
    <scope>NUCLEOTIDE SEQUENCE</scope>
    <source>
        <strain evidence="1">15-7</strain>
        <strain evidence="2">4032</strain>
        <strain evidence="3">4040</strain>
        <strain evidence="4">P415</strain>
    </source>
</reference>
<dbReference type="EMBL" id="RCMI01000156">
    <property type="protein sequence ID" value="KAG2929573.1"/>
    <property type="molecule type" value="Genomic_DNA"/>
</dbReference>
<evidence type="ECO:0000313" key="3">
    <source>
        <dbReference type="EMBL" id="KAG2946067.1"/>
    </source>
</evidence>
<evidence type="ECO:0000313" key="2">
    <source>
        <dbReference type="EMBL" id="KAG2929573.1"/>
    </source>
</evidence>